<evidence type="ECO:0000313" key="2">
    <source>
        <dbReference type="EMBL" id="UQC86031.1"/>
    </source>
</evidence>
<reference evidence="2" key="1">
    <citation type="journal article" date="2021" name="Mol. Plant Microbe Interact.">
        <title>Complete Genome Sequence of the Plant-Pathogenic Fungus Colletotrichum lupini.</title>
        <authorList>
            <person name="Baroncelli R."/>
            <person name="Pensec F."/>
            <person name="Da Lio D."/>
            <person name="Boufleur T."/>
            <person name="Vicente I."/>
            <person name="Sarrocco S."/>
            <person name="Picot A."/>
            <person name="Baraldi E."/>
            <person name="Sukno S."/>
            <person name="Thon M."/>
            <person name="Le Floch G."/>
        </authorList>
    </citation>
    <scope>NUCLEOTIDE SEQUENCE</scope>
    <source>
        <strain evidence="2">IMI 504893</strain>
    </source>
</reference>
<keyword evidence="1" id="KW-1133">Transmembrane helix</keyword>
<organism evidence="2 3">
    <name type="scientific">Colletotrichum lupini</name>
    <dbReference type="NCBI Taxonomy" id="145971"/>
    <lineage>
        <taxon>Eukaryota</taxon>
        <taxon>Fungi</taxon>
        <taxon>Dikarya</taxon>
        <taxon>Ascomycota</taxon>
        <taxon>Pezizomycotina</taxon>
        <taxon>Sordariomycetes</taxon>
        <taxon>Hypocreomycetidae</taxon>
        <taxon>Glomerellales</taxon>
        <taxon>Glomerellaceae</taxon>
        <taxon>Colletotrichum</taxon>
        <taxon>Colletotrichum acutatum species complex</taxon>
    </lineage>
</organism>
<dbReference type="AlphaFoldDB" id="A0A9Q8WJW9"/>
<accession>A0A9Q8WJW9</accession>
<evidence type="ECO:0000256" key="1">
    <source>
        <dbReference type="SAM" id="Phobius"/>
    </source>
</evidence>
<proteinExistence type="predicted"/>
<evidence type="ECO:0000313" key="3">
    <source>
        <dbReference type="Proteomes" id="UP000830671"/>
    </source>
</evidence>
<keyword evidence="3" id="KW-1185">Reference proteome</keyword>
<feature type="transmembrane region" description="Helical" evidence="1">
    <location>
        <begin position="14"/>
        <end position="32"/>
    </location>
</feature>
<dbReference type="GeneID" id="73345508"/>
<dbReference type="KEGG" id="clup:CLUP02_11530"/>
<keyword evidence="1" id="KW-0812">Transmembrane</keyword>
<dbReference type="RefSeq" id="XP_049147643.1">
    <property type="nucleotide sequence ID" value="XM_049290498.1"/>
</dbReference>
<keyword evidence="1" id="KW-0472">Membrane</keyword>
<sequence>MCGGGGRGLPRPCASWSMIHPLILFLFLFLSLDLPRPPSSLPSPRAMSSP</sequence>
<dbReference type="Proteomes" id="UP000830671">
    <property type="component" value="Chromosome 6"/>
</dbReference>
<name>A0A9Q8WJW9_9PEZI</name>
<protein>
    <submittedName>
        <fullName evidence="2">Uncharacterized protein</fullName>
    </submittedName>
</protein>
<gene>
    <name evidence="2" type="ORF">CLUP02_11530</name>
</gene>
<dbReference type="EMBL" id="CP019478">
    <property type="protein sequence ID" value="UQC86031.1"/>
    <property type="molecule type" value="Genomic_DNA"/>
</dbReference>